<comment type="caution">
    <text evidence="5">The sequence shown here is derived from an EMBL/GenBank/DDBJ whole genome shotgun (WGS) entry which is preliminary data.</text>
</comment>
<evidence type="ECO:0000256" key="2">
    <source>
        <dbReference type="ARBA" id="ARBA00022801"/>
    </source>
</evidence>
<dbReference type="Pfam" id="PF00884">
    <property type="entry name" value="Sulfatase"/>
    <property type="match status" value="1"/>
</dbReference>
<feature type="domain" description="Sulfatase N-terminal" evidence="4">
    <location>
        <begin position="289"/>
        <end position="544"/>
    </location>
</feature>
<dbReference type="PANTHER" id="PTHR42693:SF53">
    <property type="entry name" value="ENDO-4-O-SULFATASE"/>
    <property type="match status" value="1"/>
</dbReference>
<gene>
    <name evidence="5" type="ORF">RQP53_20585</name>
</gene>
<keyword evidence="6" id="KW-1185">Reference proteome</keyword>
<dbReference type="PANTHER" id="PTHR42693">
    <property type="entry name" value="ARYLSULFATASE FAMILY MEMBER"/>
    <property type="match status" value="1"/>
</dbReference>
<evidence type="ECO:0000313" key="6">
    <source>
        <dbReference type="Proteomes" id="UP001246372"/>
    </source>
</evidence>
<keyword evidence="3" id="KW-0472">Membrane</keyword>
<comment type="similarity">
    <text evidence="1">Belongs to the sulfatase family.</text>
</comment>
<organism evidence="5 6">
    <name type="scientific">Roseateles aquae</name>
    <dbReference type="NCBI Taxonomy" id="3077235"/>
    <lineage>
        <taxon>Bacteria</taxon>
        <taxon>Pseudomonadati</taxon>
        <taxon>Pseudomonadota</taxon>
        <taxon>Betaproteobacteria</taxon>
        <taxon>Burkholderiales</taxon>
        <taxon>Sphaerotilaceae</taxon>
        <taxon>Roseateles</taxon>
    </lineage>
</organism>
<dbReference type="Proteomes" id="UP001246372">
    <property type="component" value="Unassembled WGS sequence"/>
</dbReference>
<dbReference type="EMBL" id="JAVXZY010000010">
    <property type="protein sequence ID" value="MDT9001686.1"/>
    <property type="molecule type" value="Genomic_DNA"/>
</dbReference>
<reference evidence="5" key="1">
    <citation type="submission" date="2023-09" db="EMBL/GenBank/DDBJ databases">
        <title>Paucibacter sp. APW11 Genome sequencing and assembly.</title>
        <authorList>
            <person name="Kim I."/>
        </authorList>
    </citation>
    <scope>NUCLEOTIDE SEQUENCE</scope>
    <source>
        <strain evidence="5">APW11</strain>
    </source>
</reference>
<evidence type="ECO:0000256" key="3">
    <source>
        <dbReference type="SAM" id="Phobius"/>
    </source>
</evidence>
<dbReference type="InterPro" id="IPR000917">
    <property type="entry name" value="Sulfatase_N"/>
</dbReference>
<accession>A0ABU3PGG7</accession>
<dbReference type="InterPro" id="IPR017850">
    <property type="entry name" value="Alkaline_phosphatase_core_sf"/>
</dbReference>
<evidence type="ECO:0000256" key="1">
    <source>
        <dbReference type="ARBA" id="ARBA00008779"/>
    </source>
</evidence>
<dbReference type="InterPro" id="IPR050738">
    <property type="entry name" value="Sulfatase"/>
</dbReference>
<evidence type="ECO:0000313" key="5">
    <source>
        <dbReference type="EMBL" id="MDT9001686.1"/>
    </source>
</evidence>
<feature type="transmembrane region" description="Helical" evidence="3">
    <location>
        <begin position="139"/>
        <end position="164"/>
    </location>
</feature>
<proteinExistence type="inferred from homology"/>
<name>A0ABU3PGG7_9BURK</name>
<dbReference type="SUPFAM" id="SSF53649">
    <property type="entry name" value="Alkaline phosphatase-like"/>
    <property type="match status" value="1"/>
</dbReference>
<keyword evidence="3" id="KW-0812">Transmembrane</keyword>
<evidence type="ECO:0000259" key="4">
    <source>
        <dbReference type="Pfam" id="PF00884"/>
    </source>
</evidence>
<keyword evidence="3" id="KW-1133">Transmembrane helix</keyword>
<sequence>MNAVQYRVGADKRALILIILALSLVLSGAELALIELKYGIFQGGFLQARPLSQPGQRIAYLLFVLGLNTAVLIALAGLWQGLARRLGVRRRLGLFDFSLAMLSLGLGGLALRFQLHAYFGDLLSFAVARNLGGGSLVQALHYIAEEGLMALAGLALLLGLAYLLRRRVARGAEQLWSPALPMGRFALAGGVVAVVLVAAVNRSEDLAVHAKRVNTHLVLDAALNTLTDFDGDGYGMFAMVRDPAPFDTTVYPGALDIPDDGKDQDGLAGDFHREPAPELRVVDRGGRHPHLVLVVLESTRADALQARASTGIDAMPQLQMLAAEGTHSEHYYSHTGFTTSSLRAMFTASVADHGEPMLSAQLKVAGYRLNVISGQDESFGDMDRNTGLLRHASHYSDAGRHADRRVFANASAGSLTLSNDDVATQFEQLVGDADFSRPQFVYLNFQSPHFPYHYKGLPQRLTTDLLARKDIKPEHRKGLRDTYLNACSDADAQVGRVVRALKAAGQWSNTLLVVVGDHGEALFDSGYLGHGFQISEEQMRTVFVSNRRLQLPDLFGHADLARLLLSNSGFQVSGAREEAGVFHYVGLLDRPDQIGLHLPDGRLLTLEPTLRVVRLKPAAEGPVRVMSLNEAMQQEPSAVQALITRWESVRWQSHLNRMAQKTQPA</sequence>
<keyword evidence="2" id="KW-0378">Hydrolase</keyword>
<feature type="transmembrane region" description="Helical" evidence="3">
    <location>
        <begin position="185"/>
        <end position="201"/>
    </location>
</feature>
<dbReference type="Gene3D" id="3.40.720.10">
    <property type="entry name" value="Alkaline Phosphatase, subunit A"/>
    <property type="match status" value="1"/>
</dbReference>
<feature type="transmembrane region" description="Helical" evidence="3">
    <location>
        <begin position="94"/>
        <end position="119"/>
    </location>
</feature>
<protein>
    <submittedName>
        <fullName evidence="5">Sulfatase-like hydrolase/transferase</fullName>
    </submittedName>
</protein>
<feature type="transmembrane region" description="Helical" evidence="3">
    <location>
        <begin position="58"/>
        <end position="82"/>
    </location>
</feature>